<dbReference type="AlphaFoldDB" id="A0A4P6JRU4"/>
<accession>A0A4P6JRU4</accession>
<dbReference type="InterPro" id="IPR001310">
    <property type="entry name" value="Histidine_triad_HIT"/>
</dbReference>
<keyword evidence="6" id="KW-1185">Reference proteome</keyword>
<evidence type="ECO:0000256" key="2">
    <source>
        <dbReference type="PIRSR" id="PIRSR601310-3"/>
    </source>
</evidence>
<dbReference type="RefSeq" id="WP_129889096.1">
    <property type="nucleotide sequence ID" value="NZ_CP035758.1"/>
</dbReference>
<feature type="active site" description="Tele-AMP-histidine intermediate" evidence="1">
    <location>
        <position position="98"/>
    </location>
</feature>
<evidence type="ECO:0000259" key="4">
    <source>
        <dbReference type="PROSITE" id="PS51084"/>
    </source>
</evidence>
<feature type="domain" description="HIT" evidence="4">
    <location>
        <begin position="4"/>
        <end position="111"/>
    </location>
</feature>
<name>A0A4P6JRU4_KTERU</name>
<dbReference type="Proteomes" id="UP000290365">
    <property type="component" value="Chromosome"/>
</dbReference>
<dbReference type="InterPro" id="IPR011146">
    <property type="entry name" value="HIT-like"/>
</dbReference>
<evidence type="ECO:0000256" key="1">
    <source>
        <dbReference type="PIRSR" id="PIRSR601310-1"/>
    </source>
</evidence>
<dbReference type="EMBL" id="CP035758">
    <property type="protein sequence ID" value="QBD78043.1"/>
    <property type="molecule type" value="Genomic_DNA"/>
</dbReference>
<dbReference type="GO" id="GO:0003824">
    <property type="term" value="F:catalytic activity"/>
    <property type="evidence" value="ECO:0007669"/>
    <property type="project" value="InterPro"/>
</dbReference>
<dbReference type="PROSITE" id="PS51084">
    <property type="entry name" value="HIT_2"/>
    <property type="match status" value="1"/>
</dbReference>
<evidence type="ECO:0000256" key="3">
    <source>
        <dbReference type="PROSITE-ProRule" id="PRU00464"/>
    </source>
</evidence>
<dbReference type="OrthoDB" id="160649at2"/>
<dbReference type="InterPro" id="IPR036265">
    <property type="entry name" value="HIT-like_sf"/>
</dbReference>
<sequence>MECLTCLNLSGERRISPGPYIYQGESWVVDHAYPTSHPGWLVILPRRHIEALHELSKEEFQELAEIEYKLVQAMHTDPAVQKEYMMCFAEGQGFHHVHIHVVPKPANLPEHLKGPRIFELLKVEGEQALSAEALTAFCEEFTRKLQAVR</sequence>
<dbReference type="Gene3D" id="3.30.428.10">
    <property type="entry name" value="HIT-like"/>
    <property type="match status" value="1"/>
</dbReference>
<dbReference type="GO" id="GO:0009117">
    <property type="term" value="P:nucleotide metabolic process"/>
    <property type="evidence" value="ECO:0007669"/>
    <property type="project" value="TreeGrafter"/>
</dbReference>
<dbReference type="KEGG" id="kbs:EPA93_19405"/>
<gene>
    <name evidence="5" type="ORF">EPA93_19405</name>
</gene>
<dbReference type="SUPFAM" id="SSF54197">
    <property type="entry name" value="HIT-like"/>
    <property type="match status" value="1"/>
</dbReference>
<dbReference type="Pfam" id="PF01230">
    <property type="entry name" value="HIT"/>
    <property type="match status" value="1"/>
</dbReference>
<dbReference type="PANTHER" id="PTHR46648">
    <property type="entry name" value="HIT FAMILY PROTEIN 1"/>
    <property type="match status" value="1"/>
</dbReference>
<reference evidence="5 6" key="1">
    <citation type="submission" date="2019-01" db="EMBL/GenBank/DDBJ databases">
        <title>Ktedonosporobacter rubrisoli SCAWS-G2.</title>
        <authorList>
            <person name="Huang Y."/>
            <person name="Yan B."/>
        </authorList>
    </citation>
    <scope>NUCLEOTIDE SEQUENCE [LARGE SCALE GENOMIC DNA]</scope>
    <source>
        <strain evidence="5 6">SCAWS-G2</strain>
    </source>
</reference>
<organism evidence="5 6">
    <name type="scientific">Ktedonosporobacter rubrisoli</name>
    <dbReference type="NCBI Taxonomy" id="2509675"/>
    <lineage>
        <taxon>Bacteria</taxon>
        <taxon>Bacillati</taxon>
        <taxon>Chloroflexota</taxon>
        <taxon>Ktedonobacteria</taxon>
        <taxon>Ktedonobacterales</taxon>
        <taxon>Ktedonosporobacteraceae</taxon>
        <taxon>Ktedonosporobacter</taxon>
    </lineage>
</organism>
<evidence type="ECO:0000313" key="5">
    <source>
        <dbReference type="EMBL" id="QBD78043.1"/>
    </source>
</evidence>
<evidence type="ECO:0000313" key="6">
    <source>
        <dbReference type="Proteomes" id="UP000290365"/>
    </source>
</evidence>
<proteinExistence type="predicted"/>
<feature type="short sequence motif" description="Histidine triad motif" evidence="2 3">
    <location>
        <begin position="96"/>
        <end position="100"/>
    </location>
</feature>
<protein>
    <submittedName>
        <fullName evidence="5">HIT family protein</fullName>
    </submittedName>
</protein>
<dbReference type="PANTHER" id="PTHR46648:SF1">
    <property type="entry name" value="ADENOSINE 5'-MONOPHOSPHORAMIDASE HNT1"/>
    <property type="match status" value="1"/>
</dbReference>